<dbReference type="InterPro" id="IPR052998">
    <property type="entry name" value="Hetero-Diels-Alderase-like"/>
</dbReference>
<accession>A0ABN1PZK8</accession>
<dbReference type="SUPFAM" id="SSF63829">
    <property type="entry name" value="Calcium-dependent phosphotriesterase"/>
    <property type="match status" value="1"/>
</dbReference>
<dbReference type="PANTHER" id="PTHR42060">
    <property type="entry name" value="NHL REPEAT-CONTAINING PROTEIN-RELATED"/>
    <property type="match status" value="1"/>
</dbReference>
<evidence type="ECO:0000313" key="3">
    <source>
        <dbReference type="Proteomes" id="UP001499967"/>
    </source>
</evidence>
<organism evidence="2 3">
    <name type="scientific">Pseudonocardia zijingensis</name>
    <dbReference type="NCBI Taxonomy" id="153376"/>
    <lineage>
        <taxon>Bacteria</taxon>
        <taxon>Bacillati</taxon>
        <taxon>Actinomycetota</taxon>
        <taxon>Actinomycetes</taxon>
        <taxon>Pseudonocardiales</taxon>
        <taxon>Pseudonocardiaceae</taxon>
        <taxon>Pseudonocardia</taxon>
    </lineage>
</organism>
<dbReference type="EMBL" id="BAAAHP010000072">
    <property type="protein sequence ID" value="GAA0934677.1"/>
    <property type="molecule type" value="Genomic_DNA"/>
</dbReference>
<keyword evidence="3" id="KW-1185">Reference proteome</keyword>
<reference evidence="2 3" key="1">
    <citation type="journal article" date="2019" name="Int. J. Syst. Evol. Microbiol.">
        <title>The Global Catalogue of Microorganisms (GCM) 10K type strain sequencing project: providing services to taxonomists for standard genome sequencing and annotation.</title>
        <authorList>
            <consortium name="The Broad Institute Genomics Platform"/>
            <consortium name="The Broad Institute Genome Sequencing Center for Infectious Disease"/>
            <person name="Wu L."/>
            <person name="Ma J."/>
        </authorList>
    </citation>
    <scope>NUCLEOTIDE SEQUENCE [LARGE SCALE GENOMIC DNA]</scope>
    <source>
        <strain evidence="2 3">JCM 11117</strain>
    </source>
</reference>
<name>A0ABN1PZK8_9PSEU</name>
<dbReference type="InterPro" id="IPR011042">
    <property type="entry name" value="6-blade_b-propeller_TolB-like"/>
</dbReference>
<protein>
    <recommendedName>
        <fullName evidence="4">Sugar lactone lactonase YvrE</fullName>
    </recommendedName>
</protein>
<proteinExistence type="predicted"/>
<evidence type="ECO:0000256" key="1">
    <source>
        <dbReference type="SAM" id="MobiDB-lite"/>
    </source>
</evidence>
<gene>
    <name evidence="2" type="ORF">GCM10009559_25490</name>
</gene>
<dbReference type="Gene3D" id="2.120.10.30">
    <property type="entry name" value="TolB, C-terminal domain"/>
    <property type="match status" value="1"/>
</dbReference>
<dbReference type="Proteomes" id="UP001499967">
    <property type="component" value="Unassembled WGS sequence"/>
</dbReference>
<sequence length="321" mass="34132">MRARDLDAGARQVERDAGIDDEPGHRASDQQRDCLASLIGPYREEMTELSAVEIVAEWEPGTFAENLAPGPGGSWLVTLTSHRRVDRVAPDGTRTVAAELPAMPTGIAADADGAFVVSGRIGEAGWRLDHVGEHGAEKVCDLPELRFGNGMARSGDRLFVADSARGLVLTVEPGAGRSTVWLEHELLTPGDAAEGVPGVNGVAVHGEHLYLTSTARALVLRVPLGDTGGELETVAEQLLADDFDIHPDGRMFLATHVFDGVVQLAPDGTRRDLAGLADGIETSTAVALDPHDSTRAWVTTAGERFGSPHREKPARLLRLTV</sequence>
<comment type="caution">
    <text evidence="2">The sequence shown here is derived from an EMBL/GenBank/DDBJ whole genome shotgun (WGS) entry which is preliminary data.</text>
</comment>
<dbReference type="PANTHER" id="PTHR42060:SF1">
    <property type="entry name" value="NHL REPEAT-CONTAINING PROTEIN"/>
    <property type="match status" value="1"/>
</dbReference>
<evidence type="ECO:0000313" key="2">
    <source>
        <dbReference type="EMBL" id="GAA0934677.1"/>
    </source>
</evidence>
<evidence type="ECO:0008006" key="4">
    <source>
        <dbReference type="Google" id="ProtNLM"/>
    </source>
</evidence>
<feature type="region of interest" description="Disordered" evidence="1">
    <location>
        <begin position="1"/>
        <end position="30"/>
    </location>
</feature>